<accession>A0A9P4N1P1</accession>
<keyword evidence="3" id="KW-1185">Reference proteome</keyword>
<protein>
    <submittedName>
        <fullName evidence="2">Uncharacterized protein</fullName>
    </submittedName>
</protein>
<reference evidence="3" key="1">
    <citation type="journal article" date="2020" name="Stud. Mycol.">
        <title>101 Dothideomycetes genomes: A test case for predicting lifestyles and emergence of pathogens.</title>
        <authorList>
            <person name="Haridas S."/>
            <person name="Albert R."/>
            <person name="Binder M."/>
            <person name="Bloem J."/>
            <person name="LaButti K."/>
            <person name="Salamov A."/>
            <person name="Andreopoulos B."/>
            <person name="Baker S."/>
            <person name="Barry K."/>
            <person name="Bills G."/>
            <person name="Bluhm B."/>
            <person name="Cannon C."/>
            <person name="Castanera R."/>
            <person name="Culley D."/>
            <person name="Daum C."/>
            <person name="Ezra D."/>
            <person name="Gonzalez J."/>
            <person name="Henrissat B."/>
            <person name="Kuo A."/>
            <person name="Liang C."/>
            <person name="Lipzen A."/>
            <person name="Lutzoni F."/>
            <person name="Magnuson J."/>
            <person name="Mondo S."/>
            <person name="Nolan M."/>
            <person name="Ohm R."/>
            <person name="Pangilinan J."/>
            <person name="Park H.-J."/>
            <person name="Ramirez L."/>
            <person name="Alfaro M."/>
            <person name="Sun H."/>
            <person name="Tritt A."/>
            <person name="Yoshinaga Y."/>
            <person name="Zwiers L.-H."/>
            <person name="Turgeon B."/>
            <person name="Goodwin S."/>
            <person name="Spatafora J."/>
            <person name="Crous P."/>
            <person name="Grigoriev I."/>
        </authorList>
    </citation>
    <scope>NUCLEOTIDE SEQUENCE [LARGE SCALE GENOMIC DNA]</scope>
    <source>
        <strain evidence="3">CBS 304.66</strain>
    </source>
</reference>
<proteinExistence type="predicted"/>
<dbReference type="Proteomes" id="UP000800093">
    <property type="component" value="Unassembled WGS sequence"/>
</dbReference>
<dbReference type="OrthoDB" id="3890746at2759"/>
<feature type="transmembrane region" description="Helical" evidence="1">
    <location>
        <begin position="59"/>
        <end position="83"/>
    </location>
</feature>
<dbReference type="EMBL" id="ML986650">
    <property type="protein sequence ID" value="KAF2261763.1"/>
    <property type="molecule type" value="Genomic_DNA"/>
</dbReference>
<evidence type="ECO:0000256" key="1">
    <source>
        <dbReference type="SAM" id="Phobius"/>
    </source>
</evidence>
<evidence type="ECO:0000313" key="3">
    <source>
        <dbReference type="Proteomes" id="UP000800093"/>
    </source>
</evidence>
<organism evidence="2 3">
    <name type="scientific">Lojkania enalia</name>
    <dbReference type="NCBI Taxonomy" id="147567"/>
    <lineage>
        <taxon>Eukaryota</taxon>
        <taxon>Fungi</taxon>
        <taxon>Dikarya</taxon>
        <taxon>Ascomycota</taxon>
        <taxon>Pezizomycotina</taxon>
        <taxon>Dothideomycetes</taxon>
        <taxon>Pleosporomycetidae</taxon>
        <taxon>Pleosporales</taxon>
        <taxon>Pleosporales incertae sedis</taxon>
        <taxon>Lojkania</taxon>
    </lineage>
</organism>
<keyword evidence="1" id="KW-1133">Transmembrane helix</keyword>
<keyword evidence="1" id="KW-0472">Membrane</keyword>
<gene>
    <name evidence="2" type="ORF">CC78DRAFT_469398</name>
</gene>
<feature type="transmembrane region" description="Helical" evidence="1">
    <location>
        <begin position="163"/>
        <end position="188"/>
    </location>
</feature>
<name>A0A9P4N1P1_9PLEO</name>
<sequence>MKINPAPFRLAQTVVIGLALALSIAVLGTAAHTLAVFNKQQTVNPWWLYFWPQHYNVSGTKALIGSAAAVTVLSIIYLVFALVPQAVQRHTARALVALATILPSLLVTLITVIFAHILNNNAPEYDTIQTWTCRYKDSRPLQRGLPTDMGNDNFGQLCMESRFSVYGTLTVFLLLGIGMVMSIVTWVAEKWEARRVRKEGEIDGMQS</sequence>
<evidence type="ECO:0000313" key="2">
    <source>
        <dbReference type="EMBL" id="KAF2261763.1"/>
    </source>
</evidence>
<comment type="caution">
    <text evidence="2">The sequence shown here is derived from an EMBL/GenBank/DDBJ whole genome shotgun (WGS) entry which is preliminary data.</text>
</comment>
<keyword evidence="1" id="KW-0812">Transmembrane</keyword>
<feature type="transmembrane region" description="Helical" evidence="1">
    <location>
        <begin position="95"/>
        <end position="118"/>
    </location>
</feature>
<dbReference type="AlphaFoldDB" id="A0A9P4N1P1"/>